<organism evidence="1 2">
    <name type="scientific">Solanum tuberosum</name>
    <name type="common">Potato</name>
    <dbReference type="NCBI Taxonomy" id="4113"/>
    <lineage>
        <taxon>Eukaryota</taxon>
        <taxon>Viridiplantae</taxon>
        <taxon>Streptophyta</taxon>
        <taxon>Embryophyta</taxon>
        <taxon>Tracheophyta</taxon>
        <taxon>Spermatophyta</taxon>
        <taxon>Magnoliopsida</taxon>
        <taxon>eudicotyledons</taxon>
        <taxon>Gunneridae</taxon>
        <taxon>Pentapetalae</taxon>
        <taxon>asterids</taxon>
        <taxon>lamiids</taxon>
        <taxon>Solanales</taxon>
        <taxon>Solanaceae</taxon>
        <taxon>Solanoideae</taxon>
        <taxon>Solaneae</taxon>
        <taxon>Solanum</taxon>
    </lineage>
</organism>
<proteinExistence type="predicted"/>
<gene>
    <name evidence="1" type="ORF">KY290_010969</name>
</gene>
<reference evidence="1 2" key="1">
    <citation type="journal article" date="2021" name="bioRxiv">
        <title>Chromosome-scale and haplotype-resolved genome assembly of a tetraploid potato cultivar.</title>
        <authorList>
            <person name="Sun H."/>
            <person name="Jiao W.-B."/>
            <person name="Krause K."/>
            <person name="Campoy J.A."/>
            <person name="Goel M."/>
            <person name="Folz-Donahue K."/>
            <person name="Kukat C."/>
            <person name="Huettel B."/>
            <person name="Schneeberger K."/>
        </authorList>
    </citation>
    <scope>NUCLEOTIDE SEQUENCE [LARGE SCALE GENOMIC DNA]</scope>
    <source>
        <strain evidence="1">SolTubOtavaFocal</strain>
        <tissue evidence="1">Leaves</tissue>
    </source>
</reference>
<sequence length="59" mass="6828">MRTWAKGKNLWLRSLMEDHKILKAHVDDSIKEVKDSFSKELTEIRNIGFHQSSDGDTPS</sequence>
<protein>
    <submittedName>
        <fullName evidence="1">Uncharacterized protein</fullName>
    </submittedName>
</protein>
<evidence type="ECO:0000313" key="1">
    <source>
        <dbReference type="EMBL" id="KAH0773832.1"/>
    </source>
</evidence>
<comment type="caution">
    <text evidence="1">The sequence shown here is derived from an EMBL/GenBank/DDBJ whole genome shotgun (WGS) entry which is preliminary data.</text>
</comment>
<evidence type="ECO:0000313" key="2">
    <source>
        <dbReference type="Proteomes" id="UP000826656"/>
    </source>
</evidence>
<dbReference type="Proteomes" id="UP000826656">
    <property type="component" value="Unassembled WGS sequence"/>
</dbReference>
<name>A0ABQ7VZA1_SOLTU</name>
<dbReference type="EMBL" id="JAIVGD010000005">
    <property type="protein sequence ID" value="KAH0773832.1"/>
    <property type="molecule type" value="Genomic_DNA"/>
</dbReference>
<keyword evidence="2" id="KW-1185">Reference proteome</keyword>
<accession>A0ABQ7VZA1</accession>